<protein>
    <submittedName>
        <fullName evidence="2">5'-methylthioadenosine nucleosidase</fullName>
        <ecNumber evidence="2">3.2.2.16</ecNumber>
        <ecNumber evidence="2">3.2.2.9</ecNumber>
    </submittedName>
</protein>
<organism evidence="2 3">
    <name type="scientific">Mesorhizobium escarrei</name>
    <dbReference type="NCBI Taxonomy" id="666018"/>
    <lineage>
        <taxon>Bacteria</taxon>
        <taxon>Pseudomonadati</taxon>
        <taxon>Pseudomonadota</taxon>
        <taxon>Alphaproteobacteria</taxon>
        <taxon>Hyphomicrobiales</taxon>
        <taxon>Phyllobacteriaceae</taxon>
        <taxon>Mesorhizobium</taxon>
    </lineage>
</organism>
<dbReference type="NCBIfam" id="TIGR01705">
    <property type="entry name" value="MTA_SAH-nuc-hyp"/>
    <property type="match status" value="1"/>
</dbReference>
<dbReference type="EMBL" id="CAKXZT010000131">
    <property type="protein sequence ID" value="CAH2402970.1"/>
    <property type="molecule type" value="Genomic_DNA"/>
</dbReference>
<name>A0ABM9E1M8_9HYPH</name>
<keyword evidence="3" id="KW-1185">Reference proteome</keyword>
<dbReference type="Pfam" id="PF01048">
    <property type="entry name" value="PNP_UDP_1"/>
    <property type="match status" value="1"/>
</dbReference>
<dbReference type="Proteomes" id="UP001153050">
    <property type="component" value="Unassembled WGS sequence"/>
</dbReference>
<dbReference type="InterPro" id="IPR035994">
    <property type="entry name" value="Nucleoside_phosphorylase_sf"/>
</dbReference>
<evidence type="ECO:0000259" key="1">
    <source>
        <dbReference type="Pfam" id="PF01048"/>
    </source>
</evidence>
<evidence type="ECO:0000313" key="2">
    <source>
        <dbReference type="EMBL" id="CAH2402970.1"/>
    </source>
</evidence>
<dbReference type="Gene3D" id="3.40.50.1580">
    <property type="entry name" value="Nucleoside phosphorylase domain"/>
    <property type="match status" value="1"/>
</dbReference>
<dbReference type="GO" id="GO:0008930">
    <property type="term" value="F:methylthioadenosine nucleosidase activity"/>
    <property type="evidence" value="ECO:0007669"/>
    <property type="project" value="UniProtKB-EC"/>
</dbReference>
<dbReference type="InterPro" id="IPR000845">
    <property type="entry name" value="Nucleoside_phosphorylase_d"/>
</dbReference>
<dbReference type="GO" id="GO:0008782">
    <property type="term" value="F:adenosylhomocysteine nucleosidase activity"/>
    <property type="evidence" value="ECO:0007669"/>
    <property type="project" value="UniProtKB-EC"/>
</dbReference>
<accession>A0ABM9E1M8</accession>
<sequence>MALKADPMRKAVRIAGRDVLFVMAAQAEYGPHLQRLFTPVMTGVGPVEAGVKLGAELSWLKSEKALPDLVVSLGSAGSRTLEQTQIYQAVSVAYRDIDASPLGFEKGATPFLDLPVTVPLPFRVPGIREATLSTGAAIISGSAYDAVAEDMVDMETFACLRACQLFGVPLVGLRGISDGAADLRHVDDWKEYLHVIDEKLADAVTRLEQAIGSGALQFGPSHEGAESD</sequence>
<comment type="caution">
    <text evidence="2">The sequence shown here is derived from an EMBL/GenBank/DDBJ whole genome shotgun (WGS) entry which is preliminary data.</text>
</comment>
<dbReference type="EC" id="3.2.2.16" evidence="2"/>
<keyword evidence="2" id="KW-0378">Hydrolase</keyword>
<proteinExistence type="predicted"/>
<gene>
    <name evidence="2" type="ORF">MES5069_360092</name>
</gene>
<dbReference type="SUPFAM" id="SSF53167">
    <property type="entry name" value="Purine and uridine phosphorylases"/>
    <property type="match status" value="1"/>
</dbReference>
<keyword evidence="2" id="KW-0326">Glycosidase</keyword>
<feature type="domain" description="Nucleoside phosphorylase" evidence="1">
    <location>
        <begin position="144"/>
        <end position="205"/>
    </location>
</feature>
<dbReference type="EC" id="3.2.2.9" evidence="2"/>
<dbReference type="InterPro" id="IPR010050">
    <property type="entry name" value="MTA_SAH_nuc_hyp"/>
</dbReference>
<reference evidence="2 3" key="1">
    <citation type="submission" date="2022-03" db="EMBL/GenBank/DDBJ databases">
        <authorList>
            <person name="Brunel B."/>
        </authorList>
    </citation>
    <scope>NUCLEOTIDE SEQUENCE [LARGE SCALE GENOMIC DNA]</scope>
    <source>
        <strain evidence="2">STM5069sample</strain>
    </source>
</reference>
<evidence type="ECO:0000313" key="3">
    <source>
        <dbReference type="Proteomes" id="UP001153050"/>
    </source>
</evidence>